<evidence type="ECO:0000313" key="4">
    <source>
        <dbReference type="EMBL" id="ROT85657.1"/>
    </source>
</evidence>
<evidence type="ECO:0000256" key="1">
    <source>
        <dbReference type="SAM" id="MobiDB-lite"/>
    </source>
</evidence>
<dbReference type="Gene3D" id="3.50.50.60">
    <property type="entry name" value="FAD/NAD(P)-binding domain"/>
    <property type="match status" value="1"/>
</dbReference>
<feature type="region of interest" description="Disordered" evidence="1">
    <location>
        <begin position="358"/>
        <end position="425"/>
    </location>
</feature>
<keyword evidence="2" id="KW-0732">Signal</keyword>
<name>A0A3R7QPC4_PENVA</name>
<dbReference type="PANTHER" id="PTHR10742">
    <property type="entry name" value="FLAVIN MONOAMINE OXIDASE"/>
    <property type="match status" value="1"/>
</dbReference>
<dbReference type="AlphaFoldDB" id="A0A3R7QPC4"/>
<gene>
    <name evidence="4" type="ORF">C7M84_009726</name>
</gene>
<keyword evidence="5" id="KW-1185">Reference proteome</keyword>
<dbReference type="Pfam" id="PF01593">
    <property type="entry name" value="Amino_oxidase"/>
    <property type="match status" value="1"/>
</dbReference>
<evidence type="ECO:0000256" key="2">
    <source>
        <dbReference type="SAM" id="SignalP"/>
    </source>
</evidence>
<dbReference type="SUPFAM" id="SSF51905">
    <property type="entry name" value="FAD/NAD(P)-binding domain"/>
    <property type="match status" value="1"/>
</dbReference>
<reference evidence="4 5" key="1">
    <citation type="submission" date="2018-04" db="EMBL/GenBank/DDBJ databases">
        <authorList>
            <person name="Zhang X."/>
            <person name="Yuan J."/>
            <person name="Li F."/>
            <person name="Xiang J."/>
        </authorList>
    </citation>
    <scope>NUCLEOTIDE SEQUENCE [LARGE SCALE GENOMIC DNA]</scope>
    <source>
        <tissue evidence="4">Muscle</tissue>
    </source>
</reference>
<dbReference type="OrthoDB" id="6353658at2759"/>
<dbReference type="InterPro" id="IPR002937">
    <property type="entry name" value="Amino_oxidase"/>
</dbReference>
<feature type="non-terminal residue" evidence="4">
    <location>
        <position position="425"/>
    </location>
</feature>
<dbReference type="PANTHER" id="PTHR10742:SF410">
    <property type="entry name" value="LYSINE-SPECIFIC HISTONE DEMETHYLASE 2"/>
    <property type="match status" value="1"/>
</dbReference>
<sequence>MLFPAWIYVAAVVLGVLCEGVPRMQGGSADHYSPWIKQTPRQETHPCDGLRDEREAWYAQARRVGVVIVGGGLAGLAAAKTLSDYGYNDYVLLEAQDHLGGRVRTVREGSIRVEEGAEWIHGGWRNPVYRIAREIGAADPLLPDDHFEWRIVTQDGAPVNESYGDVLEEMRDICERSEHGLLPYYDLPYGLCYLNRFHQKYEPMKNAGLRRGLLHHMEQTANGEEGTEDWLHIGSRVRDRYPEFGPNHQWKNGFDAIVHYYNASLPATNVKLSSPVCRILWDEKDDRVLVVTRKGDSYLAAHAVVTFSFGHLKERHTKIFEPPLPKSFTKYLGYADLGIADKVQLGWETPWWATNLSASTSSGPPGTFLRTGCGSTHREHREPTPSAQRPTGVPRGKRRRHDGKPARRDGSRTHDVLPQEITRTE</sequence>
<dbReference type="InterPro" id="IPR050281">
    <property type="entry name" value="Flavin_monoamine_oxidase"/>
</dbReference>
<protein>
    <submittedName>
        <fullName evidence="4">Putative spermine oxidase-like</fullName>
    </submittedName>
</protein>
<accession>A0A3R7QPC4</accession>
<feature type="chain" id="PRO_5018546582" evidence="2">
    <location>
        <begin position="19"/>
        <end position="425"/>
    </location>
</feature>
<dbReference type="InterPro" id="IPR036188">
    <property type="entry name" value="FAD/NAD-bd_sf"/>
</dbReference>
<evidence type="ECO:0000313" key="5">
    <source>
        <dbReference type="Proteomes" id="UP000283509"/>
    </source>
</evidence>
<proteinExistence type="predicted"/>
<comment type="caution">
    <text evidence="4">The sequence shown here is derived from an EMBL/GenBank/DDBJ whole genome shotgun (WGS) entry which is preliminary data.</text>
</comment>
<feature type="compositionally biased region" description="Basic and acidic residues" evidence="1">
    <location>
        <begin position="403"/>
        <end position="425"/>
    </location>
</feature>
<reference evidence="4 5" key="2">
    <citation type="submission" date="2019-01" db="EMBL/GenBank/DDBJ databases">
        <title>The decoding of complex shrimp genome reveals the adaptation for benthos swimmer, frequently molting mechanism and breeding impact on genome.</title>
        <authorList>
            <person name="Sun Y."/>
            <person name="Gao Y."/>
            <person name="Yu Y."/>
        </authorList>
    </citation>
    <scope>NUCLEOTIDE SEQUENCE [LARGE SCALE GENOMIC DNA]</scope>
    <source>
        <tissue evidence="4">Muscle</tissue>
    </source>
</reference>
<dbReference type="EMBL" id="QCYY01000223">
    <property type="protein sequence ID" value="ROT85657.1"/>
    <property type="molecule type" value="Genomic_DNA"/>
</dbReference>
<feature type="signal peptide" evidence="2">
    <location>
        <begin position="1"/>
        <end position="18"/>
    </location>
</feature>
<organism evidence="4 5">
    <name type="scientific">Penaeus vannamei</name>
    <name type="common">Whiteleg shrimp</name>
    <name type="synonym">Litopenaeus vannamei</name>
    <dbReference type="NCBI Taxonomy" id="6689"/>
    <lineage>
        <taxon>Eukaryota</taxon>
        <taxon>Metazoa</taxon>
        <taxon>Ecdysozoa</taxon>
        <taxon>Arthropoda</taxon>
        <taxon>Crustacea</taxon>
        <taxon>Multicrustacea</taxon>
        <taxon>Malacostraca</taxon>
        <taxon>Eumalacostraca</taxon>
        <taxon>Eucarida</taxon>
        <taxon>Decapoda</taxon>
        <taxon>Dendrobranchiata</taxon>
        <taxon>Penaeoidea</taxon>
        <taxon>Penaeidae</taxon>
        <taxon>Penaeus</taxon>
    </lineage>
</organism>
<evidence type="ECO:0000259" key="3">
    <source>
        <dbReference type="Pfam" id="PF01593"/>
    </source>
</evidence>
<dbReference type="Gene3D" id="3.90.660.10">
    <property type="match status" value="1"/>
</dbReference>
<feature type="domain" description="Amine oxidase" evidence="3">
    <location>
        <begin position="73"/>
        <end position="360"/>
    </location>
</feature>
<dbReference type="STRING" id="6689.A0A3R7QPC4"/>
<dbReference type="GO" id="GO:0016491">
    <property type="term" value="F:oxidoreductase activity"/>
    <property type="evidence" value="ECO:0007669"/>
    <property type="project" value="InterPro"/>
</dbReference>
<dbReference type="Proteomes" id="UP000283509">
    <property type="component" value="Unassembled WGS sequence"/>
</dbReference>